<gene>
    <name evidence="2" type="ORF">CWD88_15330</name>
    <name evidence="1" type="ORF">Y036_3459</name>
</gene>
<protein>
    <submittedName>
        <fullName evidence="1">Uncharacterized protein</fullName>
    </submittedName>
</protein>
<comment type="caution">
    <text evidence="1">The sequence shown here is derived from an EMBL/GenBank/DDBJ whole genome shotgun (WGS) entry which is preliminary data.</text>
</comment>
<sequence length="59" mass="6600">MKEQRLNWTPLSAFDHLFSSRHTAGANLNFRQNAPQIGQWLASIGLNRCGNASDIRAAF</sequence>
<dbReference type="AlphaFoldDB" id="A0A069B256"/>
<evidence type="ECO:0000313" key="3">
    <source>
        <dbReference type="Proteomes" id="UP000030475"/>
    </source>
</evidence>
<name>A0A069B256_BURPE</name>
<dbReference type="Proteomes" id="UP000231878">
    <property type="component" value="Unassembled WGS sequence"/>
</dbReference>
<accession>A0A069B256</accession>
<evidence type="ECO:0000313" key="1">
    <source>
        <dbReference type="EMBL" id="KGX07054.1"/>
    </source>
</evidence>
<evidence type="ECO:0000313" key="4">
    <source>
        <dbReference type="Proteomes" id="UP000231878"/>
    </source>
</evidence>
<evidence type="ECO:0000313" key="2">
    <source>
        <dbReference type="EMBL" id="PJO65445.1"/>
    </source>
</evidence>
<dbReference type="KEGG" id="but:X994_463"/>
<proteinExistence type="predicted"/>
<reference evidence="2 4" key="2">
    <citation type="submission" date="2017-11" db="EMBL/GenBank/DDBJ databases">
        <title>Molecular characterization of Burkholderia pseudomallei and closely related isolates from Vietnam.</title>
        <authorList>
            <person name="Ustinov D.V."/>
            <person name="Antonov A.S."/>
            <person name="Avdusheva E.F."/>
            <person name="Shpak I.M."/>
            <person name="Zakharova I.B."/>
            <person name="Thi L.A."/>
            <person name="Teteryatnikova N."/>
            <person name="Lopasteyskaya Y.A."/>
            <person name="Kuzyutina J.A."/>
            <person name="Ngo T.N."/>
            <person name="Victorov D.V."/>
        </authorList>
    </citation>
    <scope>NUCLEOTIDE SEQUENCE [LARGE SCALE GENOMIC DNA]</scope>
    <source>
        <strain evidence="2 4">V1512</strain>
    </source>
</reference>
<reference evidence="1 3" key="1">
    <citation type="submission" date="2014-08" db="EMBL/GenBank/DDBJ databases">
        <authorList>
            <person name="Bunnell A."/>
            <person name="Chain P.S."/>
            <person name="Chertkov O."/>
            <person name="Currie B.J."/>
            <person name="Daligault H.E."/>
            <person name="Davenport K.W."/>
            <person name="Davis C."/>
            <person name="Gleasner C.D."/>
            <person name="Johnson S.L."/>
            <person name="Kaestli M."/>
            <person name="Koren S."/>
            <person name="Kunde Y.A."/>
            <person name="Mayo M."/>
            <person name="McMurry K.K."/>
            <person name="Price E.P."/>
            <person name="Reitenga K.G."/>
            <person name="Robison R."/>
            <person name="Rosovitz M.J."/>
            <person name="Sarovich D.S."/>
            <person name="Teshima H."/>
        </authorList>
    </citation>
    <scope>NUCLEOTIDE SEQUENCE [LARGE SCALE GENOMIC DNA]</scope>
    <source>
        <strain evidence="1 3">MSHR44</strain>
    </source>
</reference>
<dbReference type="Proteomes" id="UP000030475">
    <property type="component" value="Unassembled WGS sequence"/>
</dbReference>
<dbReference type="EMBL" id="PHRB01000013">
    <property type="protein sequence ID" value="PJO65445.1"/>
    <property type="molecule type" value="Genomic_DNA"/>
</dbReference>
<dbReference type="EMBL" id="JQIM01000010">
    <property type="protein sequence ID" value="KGX07054.1"/>
    <property type="molecule type" value="Genomic_DNA"/>
</dbReference>
<organism evidence="1 3">
    <name type="scientific">Burkholderia pseudomallei</name>
    <name type="common">Pseudomonas pseudomallei</name>
    <dbReference type="NCBI Taxonomy" id="28450"/>
    <lineage>
        <taxon>Bacteria</taxon>
        <taxon>Pseudomonadati</taxon>
        <taxon>Pseudomonadota</taxon>
        <taxon>Betaproteobacteria</taxon>
        <taxon>Burkholderiales</taxon>
        <taxon>Burkholderiaceae</taxon>
        <taxon>Burkholderia</taxon>
        <taxon>pseudomallei group</taxon>
    </lineage>
</organism>